<evidence type="ECO:0000313" key="11">
    <source>
        <dbReference type="Proteomes" id="UP000515163"/>
    </source>
</evidence>
<dbReference type="AlphaFoldDB" id="A0A6P8J0Z0"/>
<evidence type="ECO:0000256" key="1">
    <source>
        <dbReference type="ARBA" id="ARBA00004141"/>
    </source>
</evidence>
<evidence type="ECO:0000256" key="8">
    <source>
        <dbReference type="RuleBase" id="RU000688"/>
    </source>
</evidence>
<dbReference type="SUPFAM" id="SSF81321">
    <property type="entry name" value="Family A G protein-coupled receptor-like"/>
    <property type="match status" value="1"/>
</dbReference>
<feature type="transmembrane region" description="Helical" evidence="9">
    <location>
        <begin position="253"/>
        <end position="275"/>
    </location>
</feature>
<evidence type="ECO:0000313" key="12">
    <source>
        <dbReference type="RefSeq" id="XP_031571500.1"/>
    </source>
</evidence>
<evidence type="ECO:0000259" key="10">
    <source>
        <dbReference type="PROSITE" id="PS50262"/>
    </source>
</evidence>
<keyword evidence="6 8" id="KW-0675">Receptor</keyword>
<sequence>MEVLSNFTQAINSSTKVNQFAGYITEPRPVVILRLTIESFAAFLGVIGSILVCLVVPKGDKGRSAGSLYMISLAIADLLILVVNFPIAVIKEQSPTYWPLGKEMCYALYPLLEMFHAACIWSIVAIAVERYRGIICTRRQSQRSVKLTIAVIWVGSFILFVTPLLFIITYTENAMGTFCYLKWPSQLFLVIYNVMDTILLYVLPLAVISYTYLRITREINASSVLHKRLSKSAKVRRDEELKRVKQNTRTKKLLTPLVVVFTISMFPINAFRVALLCLETFTQHRLFLIFYNICVIGVVLNSVADPIIYSIVTKDFLSRLKSMLSRDSSIHEKNSSMTVLRPADRETDV</sequence>
<evidence type="ECO:0000256" key="6">
    <source>
        <dbReference type="ARBA" id="ARBA00023170"/>
    </source>
</evidence>
<dbReference type="GO" id="GO:0016020">
    <property type="term" value="C:membrane"/>
    <property type="evidence" value="ECO:0007669"/>
    <property type="project" value="UniProtKB-SubCell"/>
</dbReference>
<dbReference type="FunCoup" id="A0A6P8J0Z0">
    <property type="interactions" value="1088"/>
</dbReference>
<dbReference type="InParanoid" id="A0A6P8J0Z0"/>
<name>A0A6P8J0Z0_ACTTE</name>
<keyword evidence="7 8" id="KW-0807">Transducer</keyword>
<dbReference type="PRINTS" id="PR00237">
    <property type="entry name" value="GPCRRHODOPSN"/>
</dbReference>
<dbReference type="RefSeq" id="XP_031571500.1">
    <property type="nucleotide sequence ID" value="XM_031715640.1"/>
</dbReference>
<keyword evidence="5 9" id="KW-0472">Membrane</keyword>
<dbReference type="KEGG" id="aten:116305676"/>
<protein>
    <submittedName>
        <fullName evidence="12">Probable G-protein coupled receptor 83</fullName>
    </submittedName>
</protein>
<evidence type="ECO:0000256" key="9">
    <source>
        <dbReference type="SAM" id="Phobius"/>
    </source>
</evidence>
<comment type="subcellular location">
    <subcellularLocation>
        <location evidence="1">Membrane</location>
        <topology evidence="1">Multi-pass membrane protein</topology>
    </subcellularLocation>
</comment>
<dbReference type="Proteomes" id="UP000515163">
    <property type="component" value="Unplaced"/>
</dbReference>
<reference evidence="12" key="1">
    <citation type="submission" date="2025-08" db="UniProtKB">
        <authorList>
            <consortium name="RefSeq"/>
        </authorList>
    </citation>
    <scope>IDENTIFICATION</scope>
    <source>
        <tissue evidence="12">Tentacle</tissue>
    </source>
</reference>
<keyword evidence="11" id="KW-1185">Reference proteome</keyword>
<dbReference type="OrthoDB" id="9996086at2759"/>
<proteinExistence type="inferred from homology"/>
<evidence type="ECO:0000256" key="2">
    <source>
        <dbReference type="ARBA" id="ARBA00022692"/>
    </source>
</evidence>
<gene>
    <name evidence="12" type="primary">LOC116305676</name>
</gene>
<feature type="transmembrane region" description="Helical" evidence="9">
    <location>
        <begin position="149"/>
        <end position="170"/>
    </location>
</feature>
<dbReference type="PANTHER" id="PTHR24243:SF208">
    <property type="entry name" value="PYROKININ-1 RECEPTOR"/>
    <property type="match status" value="1"/>
</dbReference>
<accession>A0A6P8J0Z0</accession>
<feature type="transmembrane region" description="Helical" evidence="9">
    <location>
        <begin position="68"/>
        <end position="87"/>
    </location>
</feature>
<dbReference type="InterPro" id="IPR017452">
    <property type="entry name" value="GPCR_Rhodpsn_7TM"/>
</dbReference>
<keyword evidence="4 8" id="KW-0297">G-protein coupled receptor</keyword>
<keyword evidence="2 8" id="KW-0812">Transmembrane</keyword>
<dbReference type="Gene3D" id="1.20.1070.10">
    <property type="entry name" value="Rhodopsin 7-helix transmembrane proteins"/>
    <property type="match status" value="1"/>
</dbReference>
<keyword evidence="3 9" id="KW-1133">Transmembrane helix</keyword>
<feature type="transmembrane region" description="Helical" evidence="9">
    <location>
        <begin position="190"/>
        <end position="213"/>
    </location>
</feature>
<dbReference type="Pfam" id="PF00001">
    <property type="entry name" value="7tm_1"/>
    <property type="match status" value="1"/>
</dbReference>
<evidence type="ECO:0000256" key="5">
    <source>
        <dbReference type="ARBA" id="ARBA00023136"/>
    </source>
</evidence>
<evidence type="ECO:0000256" key="7">
    <source>
        <dbReference type="ARBA" id="ARBA00023224"/>
    </source>
</evidence>
<feature type="transmembrane region" description="Helical" evidence="9">
    <location>
        <begin position="107"/>
        <end position="128"/>
    </location>
</feature>
<dbReference type="PROSITE" id="PS00237">
    <property type="entry name" value="G_PROTEIN_RECEP_F1_1"/>
    <property type="match status" value="1"/>
</dbReference>
<dbReference type="GeneID" id="116305676"/>
<feature type="transmembrane region" description="Helical" evidence="9">
    <location>
        <begin position="287"/>
        <end position="312"/>
    </location>
</feature>
<dbReference type="InterPro" id="IPR000276">
    <property type="entry name" value="GPCR_Rhodpsn"/>
</dbReference>
<organism evidence="11 12">
    <name type="scientific">Actinia tenebrosa</name>
    <name type="common">Australian red waratah sea anemone</name>
    <dbReference type="NCBI Taxonomy" id="6105"/>
    <lineage>
        <taxon>Eukaryota</taxon>
        <taxon>Metazoa</taxon>
        <taxon>Cnidaria</taxon>
        <taxon>Anthozoa</taxon>
        <taxon>Hexacorallia</taxon>
        <taxon>Actiniaria</taxon>
        <taxon>Actiniidae</taxon>
        <taxon>Actinia</taxon>
    </lineage>
</organism>
<feature type="transmembrane region" description="Helical" evidence="9">
    <location>
        <begin position="31"/>
        <end position="56"/>
    </location>
</feature>
<dbReference type="PROSITE" id="PS50262">
    <property type="entry name" value="G_PROTEIN_RECEP_F1_2"/>
    <property type="match status" value="1"/>
</dbReference>
<comment type="similarity">
    <text evidence="8">Belongs to the G-protein coupled receptor 1 family.</text>
</comment>
<dbReference type="GO" id="GO:0004930">
    <property type="term" value="F:G protein-coupled receptor activity"/>
    <property type="evidence" value="ECO:0007669"/>
    <property type="project" value="UniProtKB-KW"/>
</dbReference>
<dbReference type="CDD" id="cd00637">
    <property type="entry name" value="7tm_classA_rhodopsin-like"/>
    <property type="match status" value="1"/>
</dbReference>
<evidence type="ECO:0000256" key="3">
    <source>
        <dbReference type="ARBA" id="ARBA00022989"/>
    </source>
</evidence>
<feature type="domain" description="G-protein coupled receptors family 1 profile" evidence="10">
    <location>
        <begin position="48"/>
        <end position="309"/>
    </location>
</feature>
<dbReference type="PANTHER" id="PTHR24243">
    <property type="entry name" value="G-PROTEIN COUPLED RECEPTOR"/>
    <property type="match status" value="1"/>
</dbReference>
<evidence type="ECO:0000256" key="4">
    <source>
        <dbReference type="ARBA" id="ARBA00023040"/>
    </source>
</evidence>